<feature type="compositionally biased region" description="Polar residues" evidence="1">
    <location>
        <begin position="33"/>
        <end position="47"/>
    </location>
</feature>
<reference evidence="2 3" key="1">
    <citation type="journal article" date="2021" name="Commun. Biol.">
        <title>The genome of Shorea leprosula (Dipterocarpaceae) highlights the ecological relevance of drought in aseasonal tropical rainforests.</title>
        <authorList>
            <person name="Ng K.K.S."/>
            <person name="Kobayashi M.J."/>
            <person name="Fawcett J.A."/>
            <person name="Hatakeyama M."/>
            <person name="Paape T."/>
            <person name="Ng C.H."/>
            <person name="Ang C.C."/>
            <person name="Tnah L.H."/>
            <person name="Lee C.T."/>
            <person name="Nishiyama T."/>
            <person name="Sese J."/>
            <person name="O'Brien M.J."/>
            <person name="Copetti D."/>
            <person name="Mohd Noor M.I."/>
            <person name="Ong R.C."/>
            <person name="Putra M."/>
            <person name="Sireger I.Z."/>
            <person name="Indrioko S."/>
            <person name="Kosugi Y."/>
            <person name="Izuno A."/>
            <person name="Isagi Y."/>
            <person name="Lee S.L."/>
            <person name="Shimizu K.K."/>
        </authorList>
    </citation>
    <scope>NUCLEOTIDE SEQUENCE [LARGE SCALE GENOMIC DNA]</scope>
    <source>
        <strain evidence="2">214</strain>
    </source>
</reference>
<protein>
    <submittedName>
        <fullName evidence="2">Uncharacterized protein</fullName>
    </submittedName>
</protein>
<gene>
    <name evidence="2" type="ORF">SLEP1_g11004</name>
</gene>
<evidence type="ECO:0000313" key="3">
    <source>
        <dbReference type="Proteomes" id="UP001054252"/>
    </source>
</evidence>
<dbReference type="AlphaFoldDB" id="A0AAV5IJ66"/>
<feature type="region of interest" description="Disordered" evidence="1">
    <location>
        <begin position="74"/>
        <end position="94"/>
    </location>
</feature>
<accession>A0AAV5IJ66</accession>
<dbReference type="Proteomes" id="UP001054252">
    <property type="component" value="Unassembled WGS sequence"/>
</dbReference>
<keyword evidence="3" id="KW-1185">Reference proteome</keyword>
<sequence>MNLHLICRSKCDERGLFACEEEKLSQENKRRSSFAQLSRHSTMSAMSVQEAKKCRQNTSLSRVAQLGSNQTVQLSSNKAVQLGSGKAQSNAPAR</sequence>
<dbReference type="EMBL" id="BPVZ01000012">
    <property type="protein sequence ID" value="GKU97933.1"/>
    <property type="molecule type" value="Genomic_DNA"/>
</dbReference>
<evidence type="ECO:0000313" key="2">
    <source>
        <dbReference type="EMBL" id="GKU97933.1"/>
    </source>
</evidence>
<name>A0AAV5IJ66_9ROSI</name>
<comment type="caution">
    <text evidence="2">The sequence shown here is derived from an EMBL/GenBank/DDBJ whole genome shotgun (WGS) entry which is preliminary data.</text>
</comment>
<evidence type="ECO:0000256" key="1">
    <source>
        <dbReference type="SAM" id="MobiDB-lite"/>
    </source>
</evidence>
<proteinExistence type="predicted"/>
<organism evidence="2 3">
    <name type="scientific">Rubroshorea leprosula</name>
    <dbReference type="NCBI Taxonomy" id="152421"/>
    <lineage>
        <taxon>Eukaryota</taxon>
        <taxon>Viridiplantae</taxon>
        <taxon>Streptophyta</taxon>
        <taxon>Embryophyta</taxon>
        <taxon>Tracheophyta</taxon>
        <taxon>Spermatophyta</taxon>
        <taxon>Magnoliopsida</taxon>
        <taxon>eudicotyledons</taxon>
        <taxon>Gunneridae</taxon>
        <taxon>Pentapetalae</taxon>
        <taxon>rosids</taxon>
        <taxon>malvids</taxon>
        <taxon>Malvales</taxon>
        <taxon>Dipterocarpaceae</taxon>
        <taxon>Rubroshorea</taxon>
    </lineage>
</organism>
<feature type="region of interest" description="Disordered" evidence="1">
    <location>
        <begin position="27"/>
        <end position="52"/>
    </location>
</feature>